<keyword evidence="4" id="KW-0812">Transmembrane</keyword>
<dbReference type="Proteomes" id="UP000195667">
    <property type="component" value="Unassembled WGS sequence"/>
</dbReference>
<keyword evidence="3" id="KW-0175">Coiled coil</keyword>
<organism evidence="6 7">
    <name type="scientific">Crenothrix polyspora</name>
    <dbReference type="NCBI Taxonomy" id="360316"/>
    <lineage>
        <taxon>Bacteria</taxon>
        <taxon>Pseudomonadati</taxon>
        <taxon>Pseudomonadota</taxon>
        <taxon>Gammaproteobacteria</taxon>
        <taxon>Methylococcales</taxon>
        <taxon>Crenotrichaceae</taxon>
        <taxon>Crenothrix</taxon>
    </lineage>
</organism>
<dbReference type="InterPro" id="IPR058625">
    <property type="entry name" value="MdtA-like_BSH"/>
</dbReference>
<dbReference type="Gene3D" id="2.40.30.170">
    <property type="match status" value="1"/>
</dbReference>
<dbReference type="AlphaFoldDB" id="A0A1R4H5T4"/>
<accession>A0A1R4H5T4</accession>
<proteinExistence type="inferred from homology"/>
<evidence type="ECO:0000256" key="2">
    <source>
        <dbReference type="ARBA" id="ARBA00009477"/>
    </source>
</evidence>
<evidence type="ECO:0000313" key="6">
    <source>
        <dbReference type="EMBL" id="SJM91391.1"/>
    </source>
</evidence>
<evidence type="ECO:0000256" key="1">
    <source>
        <dbReference type="ARBA" id="ARBA00004196"/>
    </source>
</evidence>
<evidence type="ECO:0000313" key="7">
    <source>
        <dbReference type="Proteomes" id="UP000195667"/>
    </source>
</evidence>
<keyword evidence="4" id="KW-1133">Transmembrane helix</keyword>
<keyword evidence="4" id="KW-0472">Membrane</keyword>
<dbReference type="OrthoDB" id="3084at2"/>
<sequence length="349" mass="39455">MKMKFDRRTQKFYKELGQGPVDAMPRQEKIKLTPWRVTLLMLLICSPLVFFLIKFGMHLLTVRVSGYIAVPQIEVRANEDGYIANISVKSGQKIKAGEFLCRLDQPELKKKESLIKSELDYLQHNPSAKDIKNRDSIKHVNLNFAISQKVYMKKRLDEVTQLFNRGAATDAEVKFSRFQYEETLVHLADLEAAIARAKATTRMMQSAEIGQEALRIKELVLERKKLDLQAKALAIFSPIPGSISDILAVEGSYVSRGDLIFTLTKNEKIYITAYLAPDNIDYAVAGRSAKILFADGEKVFAKVLEASKVAKLTPLNKPTLSGNEVMIQLEFMQPIKQKLINGLPVEIFF</sequence>
<evidence type="ECO:0000259" key="5">
    <source>
        <dbReference type="Pfam" id="PF25917"/>
    </source>
</evidence>
<dbReference type="PANTHER" id="PTHR32347:SF23">
    <property type="entry name" value="BLL5650 PROTEIN"/>
    <property type="match status" value="1"/>
</dbReference>
<dbReference type="Gene3D" id="2.40.50.100">
    <property type="match status" value="1"/>
</dbReference>
<dbReference type="Gene3D" id="1.10.287.470">
    <property type="entry name" value="Helix hairpin bin"/>
    <property type="match status" value="1"/>
</dbReference>
<feature type="transmembrane region" description="Helical" evidence="4">
    <location>
        <begin position="34"/>
        <end position="53"/>
    </location>
</feature>
<name>A0A1R4H5T4_9GAMM</name>
<dbReference type="InterPro" id="IPR050465">
    <property type="entry name" value="UPF0194_transport"/>
</dbReference>
<protein>
    <recommendedName>
        <fullName evidence="5">Multidrug resistance protein MdtA-like barrel-sandwich hybrid domain-containing protein</fullName>
    </recommendedName>
</protein>
<gene>
    <name evidence="6" type="ORF">CRENPOLYSF1_190060</name>
</gene>
<keyword evidence="7" id="KW-1185">Reference proteome</keyword>
<evidence type="ECO:0000256" key="3">
    <source>
        <dbReference type="ARBA" id="ARBA00023054"/>
    </source>
</evidence>
<dbReference type="EMBL" id="FUKI01000092">
    <property type="protein sequence ID" value="SJM91391.1"/>
    <property type="molecule type" value="Genomic_DNA"/>
</dbReference>
<comment type="similarity">
    <text evidence="2">Belongs to the membrane fusion protein (MFP) (TC 8.A.1) family.</text>
</comment>
<dbReference type="GO" id="GO:0030313">
    <property type="term" value="C:cell envelope"/>
    <property type="evidence" value="ECO:0007669"/>
    <property type="project" value="UniProtKB-SubCell"/>
</dbReference>
<dbReference type="RefSeq" id="WP_087142932.1">
    <property type="nucleotide sequence ID" value="NZ_FUKI01000092.1"/>
</dbReference>
<dbReference type="PANTHER" id="PTHR32347">
    <property type="entry name" value="EFFLUX SYSTEM COMPONENT YKNX-RELATED"/>
    <property type="match status" value="1"/>
</dbReference>
<dbReference type="Pfam" id="PF25917">
    <property type="entry name" value="BSH_RND"/>
    <property type="match status" value="1"/>
</dbReference>
<feature type="domain" description="Multidrug resistance protein MdtA-like barrel-sandwich hybrid" evidence="5">
    <location>
        <begin position="72"/>
        <end position="260"/>
    </location>
</feature>
<evidence type="ECO:0000256" key="4">
    <source>
        <dbReference type="SAM" id="Phobius"/>
    </source>
</evidence>
<dbReference type="SUPFAM" id="SSF111369">
    <property type="entry name" value="HlyD-like secretion proteins"/>
    <property type="match status" value="1"/>
</dbReference>
<reference evidence="7" key="1">
    <citation type="submission" date="2017-02" db="EMBL/GenBank/DDBJ databases">
        <authorList>
            <person name="Daims H."/>
        </authorList>
    </citation>
    <scope>NUCLEOTIDE SEQUENCE [LARGE SCALE GENOMIC DNA]</scope>
</reference>
<comment type="subcellular location">
    <subcellularLocation>
        <location evidence="1">Cell envelope</location>
    </subcellularLocation>
</comment>